<proteinExistence type="predicted"/>
<accession>A0A067MKY2</accession>
<dbReference type="HOGENOM" id="CLU_2704507_0_0_1"/>
<organism evidence="1 2">
    <name type="scientific">Botryobasidium botryosum (strain FD-172 SS1)</name>
    <dbReference type="NCBI Taxonomy" id="930990"/>
    <lineage>
        <taxon>Eukaryota</taxon>
        <taxon>Fungi</taxon>
        <taxon>Dikarya</taxon>
        <taxon>Basidiomycota</taxon>
        <taxon>Agaricomycotina</taxon>
        <taxon>Agaricomycetes</taxon>
        <taxon>Cantharellales</taxon>
        <taxon>Botryobasidiaceae</taxon>
        <taxon>Botryobasidium</taxon>
    </lineage>
</organism>
<dbReference type="InParanoid" id="A0A067MKY2"/>
<dbReference type="AlphaFoldDB" id="A0A067MKY2"/>
<name>A0A067MKY2_BOTB1</name>
<dbReference type="Proteomes" id="UP000027195">
    <property type="component" value="Unassembled WGS sequence"/>
</dbReference>
<gene>
    <name evidence="1" type="ORF">BOTBODRAFT_411775</name>
</gene>
<sequence length="73" mass="8004">MRTANKWSSCSAGITPPLFADLCHLMAPPSFSVTGYRDVPCFPHDSKSISKVSMPPSKLGLAELHRIEFRGEV</sequence>
<protein>
    <submittedName>
        <fullName evidence="1">Uncharacterized protein</fullName>
    </submittedName>
</protein>
<dbReference type="EMBL" id="KL198049">
    <property type="protein sequence ID" value="KDQ12547.1"/>
    <property type="molecule type" value="Genomic_DNA"/>
</dbReference>
<reference evidence="2" key="1">
    <citation type="journal article" date="2014" name="Proc. Natl. Acad. Sci. U.S.A.">
        <title>Extensive sampling of basidiomycete genomes demonstrates inadequacy of the white-rot/brown-rot paradigm for wood decay fungi.</title>
        <authorList>
            <person name="Riley R."/>
            <person name="Salamov A.A."/>
            <person name="Brown D.W."/>
            <person name="Nagy L.G."/>
            <person name="Floudas D."/>
            <person name="Held B.W."/>
            <person name="Levasseur A."/>
            <person name="Lombard V."/>
            <person name="Morin E."/>
            <person name="Otillar R."/>
            <person name="Lindquist E.A."/>
            <person name="Sun H."/>
            <person name="LaButti K.M."/>
            <person name="Schmutz J."/>
            <person name="Jabbour D."/>
            <person name="Luo H."/>
            <person name="Baker S.E."/>
            <person name="Pisabarro A.G."/>
            <person name="Walton J.D."/>
            <person name="Blanchette R.A."/>
            <person name="Henrissat B."/>
            <person name="Martin F."/>
            <person name="Cullen D."/>
            <person name="Hibbett D.S."/>
            <person name="Grigoriev I.V."/>
        </authorList>
    </citation>
    <scope>NUCLEOTIDE SEQUENCE [LARGE SCALE GENOMIC DNA]</scope>
    <source>
        <strain evidence="2">FD-172 SS1</strain>
    </source>
</reference>
<evidence type="ECO:0000313" key="1">
    <source>
        <dbReference type="EMBL" id="KDQ12547.1"/>
    </source>
</evidence>
<evidence type="ECO:0000313" key="2">
    <source>
        <dbReference type="Proteomes" id="UP000027195"/>
    </source>
</evidence>
<keyword evidence="2" id="KW-1185">Reference proteome</keyword>